<dbReference type="SUPFAM" id="SSF52172">
    <property type="entry name" value="CheY-like"/>
    <property type="match status" value="1"/>
</dbReference>
<dbReference type="AlphaFoldDB" id="A0A1W6YPL9"/>
<dbReference type="EMBL" id="CP021108">
    <property type="protein sequence ID" value="ARP82944.1"/>
    <property type="molecule type" value="Genomic_DNA"/>
</dbReference>
<feature type="domain" description="Response regulatory" evidence="3">
    <location>
        <begin position="1"/>
        <end position="108"/>
    </location>
</feature>
<protein>
    <recommendedName>
        <fullName evidence="3">Response regulatory domain-containing protein</fullName>
    </recommendedName>
</protein>
<name>A0A1W6YPL9_9BORD</name>
<dbReference type="PANTHER" id="PTHR44591">
    <property type="entry name" value="STRESS RESPONSE REGULATOR PROTEIN 1"/>
    <property type="match status" value="1"/>
</dbReference>
<dbReference type="SMART" id="SM00448">
    <property type="entry name" value="REC"/>
    <property type="match status" value="1"/>
</dbReference>
<keyword evidence="1 2" id="KW-0597">Phosphoprotein</keyword>
<feature type="modified residue" description="4-aspartylphosphate" evidence="2">
    <location>
        <position position="49"/>
    </location>
</feature>
<evidence type="ECO:0000313" key="4">
    <source>
        <dbReference type="EMBL" id="ARP82944.1"/>
    </source>
</evidence>
<dbReference type="OrthoDB" id="9802155at2"/>
<dbReference type="KEGG" id="bgv:CAL12_20410"/>
<proteinExistence type="predicted"/>
<dbReference type="Pfam" id="PF00072">
    <property type="entry name" value="Response_reg"/>
    <property type="match status" value="1"/>
</dbReference>
<evidence type="ECO:0000313" key="5">
    <source>
        <dbReference type="Proteomes" id="UP000194151"/>
    </source>
</evidence>
<dbReference type="CDD" id="cd00156">
    <property type="entry name" value="REC"/>
    <property type="match status" value="1"/>
</dbReference>
<keyword evidence="5" id="KW-1185">Reference proteome</keyword>
<dbReference type="STRING" id="1416806.CAL12_20410"/>
<evidence type="ECO:0000256" key="2">
    <source>
        <dbReference type="PROSITE-ProRule" id="PRU00169"/>
    </source>
</evidence>
<accession>A0A1W6YPL9</accession>
<evidence type="ECO:0000256" key="1">
    <source>
        <dbReference type="ARBA" id="ARBA00022553"/>
    </source>
</evidence>
<dbReference type="Gene3D" id="3.40.50.2300">
    <property type="match status" value="1"/>
</dbReference>
<dbReference type="Proteomes" id="UP000194151">
    <property type="component" value="Chromosome"/>
</dbReference>
<dbReference type="InterPro" id="IPR011006">
    <property type="entry name" value="CheY-like_superfamily"/>
</dbReference>
<dbReference type="InterPro" id="IPR001789">
    <property type="entry name" value="Sig_transdc_resp-reg_receiver"/>
</dbReference>
<organism evidence="4 5">
    <name type="scientific">Bordetella genomosp. 8</name>
    <dbReference type="NCBI Taxonomy" id="1416806"/>
    <lineage>
        <taxon>Bacteria</taxon>
        <taxon>Pseudomonadati</taxon>
        <taxon>Pseudomonadota</taxon>
        <taxon>Betaproteobacteria</taxon>
        <taxon>Burkholderiales</taxon>
        <taxon>Alcaligenaceae</taxon>
        <taxon>Bordetella</taxon>
    </lineage>
</organism>
<evidence type="ECO:0000259" key="3">
    <source>
        <dbReference type="PROSITE" id="PS50110"/>
    </source>
</evidence>
<dbReference type="GO" id="GO:0000160">
    <property type="term" value="P:phosphorelay signal transduction system"/>
    <property type="evidence" value="ECO:0007669"/>
    <property type="project" value="InterPro"/>
</dbReference>
<dbReference type="InterPro" id="IPR050595">
    <property type="entry name" value="Bact_response_regulator"/>
</dbReference>
<gene>
    <name evidence="4" type="ORF">CAL12_20410</name>
</gene>
<dbReference type="RefSeq" id="WP_086066288.1">
    <property type="nucleotide sequence ID" value="NZ_CP021108.1"/>
</dbReference>
<sequence length="119" mass="12644">MLLVDDDDTVRSVTAEMVGMLGHSVPTAASADEALALLDCDGPDVMLVDIGLDGKSGVELARAVRRDRLEIGIVYASRQDTPPGAPPGGTLRKPYRSMEIAAVLKPFLDKISSTHRDNA</sequence>
<dbReference type="PROSITE" id="PS50110">
    <property type="entry name" value="RESPONSE_REGULATORY"/>
    <property type="match status" value="1"/>
</dbReference>
<reference evidence="4 5" key="1">
    <citation type="submission" date="2017-05" db="EMBL/GenBank/DDBJ databases">
        <title>Complete and WGS of Bordetella genogroups.</title>
        <authorList>
            <person name="Spilker T."/>
            <person name="LiPuma J."/>
        </authorList>
    </citation>
    <scope>NUCLEOTIDE SEQUENCE [LARGE SCALE GENOMIC DNA]</scope>
    <source>
        <strain evidence="4 5">AU19157</strain>
    </source>
</reference>
<dbReference type="PANTHER" id="PTHR44591:SF3">
    <property type="entry name" value="RESPONSE REGULATORY DOMAIN-CONTAINING PROTEIN"/>
    <property type="match status" value="1"/>
</dbReference>